<accession>A0ABT1TTF1</accession>
<dbReference type="Gene3D" id="3.10.180.10">
    <property type="entry name" value="2,3-Dihydroxybiphenyl 1,2-Dioxygenase, domain 1"/>
    <property type="match status" value="1"/>
</dbReference>
<dbReference type="Pfam" id="PF06983">
    <property type="entry name" value="3-dmu-9_3-mt"/>
    <property type="match status" value="1"/>
</dbReference>
<dbReference type="InterPro" id="IPR009725">
    <property type="entry name" value="3_dmu_93_MTrfase"/>
</dbReference>
<gene>
    <name evidence="2" type="ORF">NP589_11515</name>
</gene>
<dbReference type="InterPro" id="IPR029068">
    <property type="entry name" value="Glyas_Bleomycin-R_OHBP_Dase"/>
</dbReference>
<comment type="caution">
    <text evidence="2">The sequence shown here is derived from an EMBL/GenBank/DDBJ whole genome shotgun (WGS) entry which is preliminary data.</text>
</comment>
<sequence>MPKITPFLWFDDQAEPAMNFYVSIFKNSKVLSVNRYGDAGPGPKDSVMTANFELDGQVFTALNGGPMYQLSPAISFVVHCETQAEVDHYWEKLSEGGKENQCAWLEDKFGVTWQIVPNILIELLSDPDPLKAGRVMQAMLQMTKIDIDI</sequence>
<reference evidence="2 3" key="1">
    <citation type="submission" date="2022-07" db="EMBL/GenBank/DDBJ databases">
        <title>Methylomonas rivi sp. nov., Methylomonas rosea sp. nov., Methylomonas aureus sp. nov. and Methylomonas subterranea sp. nov., four novel methanotrophs isolated from a freshwater creek and the deep terrestrial subsurface.</title>
        <authorList>
            <person name="Abin C."/>
            <person name="Sankaranarayanan K."/>
            <person name="Garner C."/>
            <person name="Sindelar R."/>
            <person name="Kotary K."/>
            <person name="Garner R."/>
            <person name="Barclay S."/>
            <person name="Lawson P."/>
            <person name="Krumholz L."/>
        </authorList>
    </citation>
    <scope>NUCLEOTIDE SEQUENCE [LARGE SCALE GENOMIC DNA]</scope>
    <source>
        <strain evidence="2 3">WSC-7</strain>
    </source>
</reference>
<dbReference type="SUPFAM" id="SSF54593">
    <property type="entry name" value="Glyoxalase/Bleomycin resistance protein/Dihydroxybiphenyl dioxygenase"/>
    <property type="match status" value="1"/>
</dbReference>
<name>A0ABT1TTF1_9GAMM</name>
<keyword evidence="3" id="KW-1185">Reference proteome</keyword>
<dbReference type="CDD" id="cd06588">
    <property type="entry name" value="PhnB_like"/>
    <property type="match status" value="1"/>
</dbReference>
<proteinExistence type="predicted"/>
<protein>
    <submittedName>
        <fullName evidence="2">VOC family protein</fullName>
    </submittedName>
</protein>
<organism evidence="2 3">
    <name type="scientific">Methylomonas rosea</name>
    <dbReference type="NCBI Taxonomy" id="2952227"/>
    <lineage>
        <taxon>Bacteria</taxon>
        <taxon>Pseudomonadati</taxon>
        <taxon>Pseudomonadota</taxon>
        <taxon>Gammaproteobacteria</taxon>
        <taxon>Methylococcales</taxon>
        <taxon>Methylococcaceae</taxon>
        <taxon>Methylomonas</taxon>
    </lineage>
</organism>
<feature type="domain" description="PhnB-like" evidence="1">
    <location>
        <begin position="3"/>
        <end position="116"/>
    </location>
</feature>
<dbReference type="PIRSF" id="PIRSF021700">
    <property type="entry name" value="3_dmu_93_MTrfase"/>
    <property type="match status" value="1"/>
</dbReference>
<dbReference type="Proteomes" id="UP001524570">
    <property type="component" value="Unassembled WGS sequence"/>
</dbReference>
<dbReference type="PANTHER" id="PTHR33990">
    <property type="entry name" value="PROTEIN YJDN-RELATED"/>
    <property type="match status" value="1"/>
</dbReference>
<dbReference type="EMBL" id="JANIBL010000032">
    <property type="protein sequence ID" value="MCQ8118054.1"/>
    <property type="molecule type" value="Genomic_DNA"/>
</dbReference>
<evidence type="ECO:0000313" key="3">
    <source>
        <dbReference type="Proteomes" id="UP001524570"/>
    </source>
</evidence>
<evidence type="ECO:0000313" key="2">
    <source>
        <dbReference type="EMBL" id="MCQ8118054.1"/>
    </source>
</evidence>
<evidence type="ECO:0000259" key="1">
    <source>
        <dbReference type="Pfam" id="PF06983"/>
    </source>
</evidence>
<dbReference type="RefSeq" id="WP_256607118.1">
    <property type="nucleotide sequence ID" value="NZ_JANIBL010000032.1"/>
</dbReference>
<dbReference type="InterPro" id="IPR028973">
    <property type="entry name" value="PhnB-like"/>
</dbReference>